<dbReference type="EnsemblPlants" id="Solyc12g006175.1.1">
    <property type="protein sequence ID" value="Solyc12g006175.1.1"/>
    <property type="gene ID" value="Solyc12g006175.1"/>
</dbReference>
<name>A0A3Q7J2Q5_SOLLC</name>
<dbReference type="AlphaFoldDB" id="A0A3Q7J2Q5"/>
<organism evidence="1">
    <name type="scientific">Solanum lycopersicum</name>
    <name type="common">Tomato</name>
    <name type="synonym">Lycopersicon esculentum</name>
    <dbReference type="NCBI Taxonomy" id="4081"/>
    <lineage>
        <taxon>Eukaryota</taxon>
        <taxon>Viridiplantae</taxon>
        <taxon>Streptophyta</taxon>
        <taxon>Embryophyta</taxon>
        <taxon>Tracheophyta</taxon>
        <taxon>Spermatophyta</taxon>
        <taxon>Magnoliopsida</taxon>
        <taxon>eudicotyledons</taxon>
        <taxon>Gunneridae</taxon>
        <taxon>Pentapetalae</taxon>
        <taxon>asterids</taxon>
        <taxon>lamiids</taxon>
        <taxon>Solanales</taxon>
        <taxon>Solanaceae</taxon>
        <taxon>Solanoideae</taxon>
        <taxon>Solaneae</taxon>
        <taxon>Solanum</taxon>
        <taxon>Solanum subgen. Lycopersicon</taxon>
    </lineage>
</organism>
<keyword evidence="2" id="KW-1185">Reference proteome</keyword>
<dbReference type="Proteomes" id="UP000004994">
    <property type="component" value="Chromosome 12"/>
</dbReference>
<sequence>MAPSQNCVEGIKETPGENWGKIEQEEEEEWRCVVELIIFLLPSLADSSFFLPNPCRQNTVADMVLHVQIGSNSITV</sequence>
<proteinExistence type="predicted"/>
<dbReference type="InParanoid" id="A0A3Q7J2Q5"/>
<protein>
    <submittedName>
        <fullName evidence="1">Uncharacterized protein</fullName>
    </submittedName>
</protein>
<reference evidence="1" key="1">
    <citation type="journal article" date="2012" name="Nature">
        <title>The tomato genome sequence provides insights into fleshy fruit evolution.</title>
        <authorList>
            <consortium name="Tomato Genome Consortium"/>
        </authorList>
    </citation>
    <scope>NUCLEOTIDE SEQUENCE [LARGE SCALE GENOMIC DNA]</scope>
    <source>
        <strain evidence="1">cv. Heinz 1706</strain>
    </source>
</reference>
<reference evidence="1" key="2">
    <citation type="submission" date="2019-01" db="UniProtKB">
        <authorList>
            <consortium name="EnsemblPlants"/>
        </authorList>
    </citation>
    <scope>IDENTIFICATION</scope>
    <source>
        <strain evidence="1">cv. Heinz 1706</strain>
    </source>
</reference>
<accession>A0A3Q7J2Q5</accession>
<evidence type="ECO:0000313" key="1">
    <source>
        <dbReference type="EnsemblPlants" id="Solyc12g006175.1.1"/>
    </source>
</evidence>
<dbReference type="Gramene" id="Solyc12g006175.1.1">
    <property type="protein sequence ID" value="Solyc12g006175.1.1"/>
    <property type="gene ID" value="Solyc12g006175.1"/>
</dbReference>
<evidence type="ECO:0000313" key="2">
    <source>
        <dbReference type="Proteomes" id="UP000004994"/>
    </source>
</evidence>